<comment type="subcellular location">
    <subcellularLocation>
        <location evidence="11">Cytoplasm</location>
    </subcellularLocation>
</comment>
<keyword evidence="8 11" id="KW-0067">ATP-binding</keyword>
<comment type="function">
    <text evidence="11">A protein kinase that phosphorylates Ser and Thr residues. Probably acts to suppress the effects of stress linked to accumulation of reactive oxygen species. Probably involved in the extracytoplasmic stress response.</text>
</comment>
<dbReference type="AlphaFoldDB" id="A0A0N0GRJ0"/>
<keyword evidence="3 11" id="KW-0597">Phosphoprotein</keyword>
<dbReference type="GO" id="GO:0106310">
    <property type="term" value="F:protein serine kinase activity"/>
    <property type="evidence" value="ECO:0007669"/>
    <property type="project" value="RHEA"/>
</dbReference>
<feature type="binding site" evidence="11">
    <location>
        <position position="213"/>
    </location>
    <ligand>
        <name>Mg(2+)</name>
        <dbReference type="ChEBI" id="CHEBI:18420"/>
    </ligand>
</feature>
<keyword evidence="2 11" id="KW-0723">Serine/threonine-protein kinase</keyword>
<dbReference type="Gene3D" id="1.20.1270.170">
    <property type="match status" value="1"/>
</dbReference>
<protein>
    <recommendedName>
        <fullName evidence="11">Stress response kinase A</fullName>
        <ecNumber evidence="11">2.7.11.1</ecNumber>
    </recommendedName>
    <alternativeName>
        <fullName evidence="11">Serine/threonine-protein kinase SrkA</fullName>
    </alternativeName>
</protein>
<evidence type="ECO:0000313" key="13">
    <source>
        <dbReference type="EMBL" id="KPC55469.1"/>
    </source>
</evidence>
<dbReference type="HAMAP" id="MF_01497">
    <property type="entry name" value="SrkA_kinase"/>
    <property type="match status" value="1"/>
</dbReference>
<evidence type="ECO:0000256" key="11">
    <source>
        <dbReference type="HAMAP-Rule" id="MF_01497"/>
    </source>
</evidence>
<dbReference type="EC" id="2.7.11.1" evidence="11"/>
<keyword evidence="6 11" id="KW-0547">Nucleotide-binding</keyword>
<dbReference type="GO" id="GO:0005524">
    <property type="term" value="F:ATP binding"/>
    <property type="evidence" value="ECO:0007669"/>
    <property type="project" value="UniProtKB-UniRule"/>
</dbReference>
<dbReference type="STRING" id="857265.WG78_02390"/>
<comment type="catalytic activity">
    <reaction evidence="11">
        <text>L-threonyl-[protein] + ATP = O-phospho-L-threonyl-[protein] + ADP + H(+)</text>
        <dbReference type="Rhea" id="RHEA:46608"/>
        <dbReference type="Rhea" id="RHEA-COMP:11060"/>
        <dbReference type="Rhea" id="RHEA-COMP:11605"/>
        <dbReference type="ChEBI" id="CHEBI:15378"/>
        <dbReference type="ChEBI" id="CHEBI:30013"/>
        <dbReference type="ChEBI" id="CHEBI:30616"/>
        <dbReference type="ChEBI" id="CHEBI:61977"/>
        <dbReference type="ChEBI" id="CHEBI:456216"/>
        <dbReference type="EC" id="2.7.11.1"/>
    </reaction>
</comment>
<dbReference type="EMBL" id="LAQT01000001">
    <property type="protein sequence ID" value="KPC55469.1"/>
    <property type="molecule type" value="Genomic_DNA"/>
</dbReference>
<dbReference type="PATRIC" id="fig|857265.3.peg.497"/>
<sequence length="335" mass="37771">MTSETAAPSLPPFSGLTPDCVLDAIESIGLAVDGRQLALNSFENRVYQIGIDDGPMIVAKFYRPQRWSDAAILEEHAFSAELADAEIPVVAPTIIDGRTLHQHAGYRFAVFARRGGRAPELDDFEVLEWLGRFMGRIHAIGQLKPFTDRPAINPETFGVAPRQWLLQNNFIPADLLAAWESVSAQALEGVQRCFERAGDVSAIRLHGDCHAGNILWTPDGPHFVDFDDCRSGPAIQDLWMMLSGERQDMALQLDAVLEGYESFCDFNPRELHLVEALRTLRLIHYSAWLAQRWQDPAFPAAFPWFNSQRYWQDRVLELREQIALMDEPPLARPGY</sequence>
<comment type="cofactor">
    <cofactor evidence="11">
        <name>Mg(2+)</name>
        <dbReference type="ChEBI" id="CHEBI:18420"/>
    </cofactor>
</comment>
<dbReference type="OrthoDB" id="5392197at2"/>
<proteinExistence type="inferred from homology"/>
<evidence type="ECO:0000256" key="2">
    <source>
        <dbReference type="ARBA" id="ARBA00022527"/>
    </source>
</evidence>
<dbReference type="PANTHER" id="PTHR39573:SF1">
    <property type="entry name" value="STRESS RESPONSE KINASE A"/>
    <property type="match status" value="1"/>
</dbReference>
<comment type="catalytic activity">
    <reaction evidence="11">
        <text>L-seryl-[protein] + ATP = O-phospho-L-seryl-[protein] + ADP + H(+)</text>
        <dbReference type="Rhea" id="RHEA:17989"/>
        <dbReference type="Rhea" id="RHEA-COMP:9863"/>
        <dbReference type="Rhea" id="RHEA-COMP:11604"/>
        <dbReference type="ChEBI" id="CHEBI:15378"/>
        <dbReference type="ChEBI" id="CHEBI:29999"/>
        <dbReference type="ChEBI" id="CHEBI:30616"/>
        <dbReference type="ChEBI" id="CHEBI:83421"/>
        <dbReference type="ChEBI" id="CHEBI:456216"/>
        <dbReference type="EC" id="2.7.11.1"/>
    </reaction>
</comment>
<dbReference type="GO" id="GO:0004674">
    <property type="term" value="F:protein serine/threonine kinase activity"/>
    <property type="evidence" value="ECO:0007669"/>
    <property type="project" value="UniProtKB-UniRule"/>
</dbReference>
<evidence type="ECO:0000256" key="7">
    <source>
        <dbReference type="ARBA" id="ARBA00022777"/>
    </source>
</evidence>
<feature type="active site" evidence="11">
    <location>
        <position position="225"/>
    </location>
</feature>
<dbReference type="Pfam" id="PF01636">
    <property type="entry name" value="APH"/>
    <property type="match status" value="1"/>
</dbReference>
<dbReference type="Gene3D" id="1.10.510.10">
    <property type="entry name" value="Transferase(Phosphotransferase) domain 1"/>
    <property type="match status" value="1"/>
</dbReference>
<dbReference type="PANTHER" id="PTHR39573">
    <property type="entry name" value="STRESS RESPONSE KINASE A"/>
    <property type="match status" value="1"/>
</dbReference>
<evidence type="ECO:0000313" key="14">
    <source>
        <dbReference type="Proteomes" id="UP000037939"/>
    </source>
</evidence>
<reference evidence="13 14" key="1">
    <citation type="submission" date="2015-07" db="EMBL/GenBank/DDBJ databases">
        <title>Draft genome sequence of the Amantichitinum ursilacus IGB-41, a new chitin-degrading bacterium.</title>
        <authorList>
            <person name="Kirstahler P."/>
            <person name="Guenther M."/>
            <person name="Grumaz C."/>
            <person name="Rupp S."/>
            <person name="Zibek S."/>
            <person name="Sohn K."/>
        </authorList>
    </citation>
    <scope>NUCLEOTIDE SEQUENCE [LARGE SCALE GENOMIC DNA]</scope>
    <source>
        <strain evidence="13 14">IGB-41</strain>
    </source>
</reference>
<keyword evidence="9 11" id="KW-0460">Magnesium</keyword>
<dbReference type="InterPro" id="IPR011009">
    <property type="entry name" value="Kinase-like_dom_sf"/>
</dbReference>
<dbReference type="GO" id="GO:0005737">
    <property type="term" value="C:cytoplasm"/>
    <property type="evidence" value="ECO:0007669"/>
    <property type="project" value="UniProtKB-SubCell"/>
</dbReference>
<keyword evidence="5 11" id="KW-0479">Metal-binding</keyword>
<dbReference type="GO" id="GO:0000287">
    <property type="term" value="F:magnesium ion binding"/>
    <property type="evidence" value="ECO:0007669"/>
    <property type="project" value="UniProtKB-UniRule"/>
</dbReference>
<name>A0A0N0GRJ0_9NEIS</name>
<evidence type="ECO:0000256" key="10">
    <source>
        <dbReference type="ARBA" id="ARBA00023016"/>
    </source>
</evidence>
<comment type="caution">
    <text evidence="13">The sequence shown here is derived from an EMBL/GenBank/DDBJ whole genome shotgun (WGS) entry which is preliminary data.</text>
</comment>
<dbReference type="Gene3D" id="3.30.200.70">
    <property type="match status" value="1"/>
</dbReference>
<dbReference type="SUPFAM" id="SSF56112">
    <property type="entry name" value="Protein kinase-like (PK-like)"/>
    <property type="match status" value="1"/>
</dbReference>
<evidence type="ECO:0000259" key="12">
    <source>
        <dbReference type="Pfam" id="PF01636"/>
    </source>
</evidence>
<evidence type="ECO:0000256" key="1">
    <source>
        <dbReference type="ARBA" id="ARBA00022490"/>
    </source>
</evidence>
<keyword evidence="4 11" id="KW-0808">Transferase</keyword>
<dbReference type="InterPro" id="IPR032882">
    <property type="entry name" value="SrkA/RdoA"/>
</dbReference>
<evidence type="ECO:0000256" key="6">
    <source>
        <dbReference type="ARBA" id="ARBA00022741"/>
    </source>
</evidence>
<evidence type="ECO:0000256" key="3">
    <source>
        <dbReference type="ARBA" id="ARBA00022553"/>
    </source>
</evidence>
<feature type="active site" description="Proton acceptor" evidence="11">
    <location>
        <position position="208"/>
    </location>
</feature>
<comment type="subunit">
    <text evidence="11">Monomer.</text>
</comment>
<keyword evidence="10 11" id="KW-0346">Stress response</keyword>
<dbReference type="NCBIfam" id="NF008738">
    <property type="entry name" value="PRK11768.1"/>
    <property type="match status" value="1"/>
</dbReference>
<comment type="similarity">
    <text evidence="11">Belongs to the SrkA/RdoA protein kinase family.</text>
</comment>
<feature type="domain" description="Aminoglycoside phosphotransferase" evidence="12">
    <location>
        <begin position="41"/>
        <end position="271"/>
    </location>
</feature>
<gene>
    <name evidence="11" type="primary">srkA</name>
    <name evidence="13" type="ORF">WG78_02390</name>
</gene>
<organism evidence="13 14">
    <name type="scientific">Amantichitinum ursilacus</name>
    <dbReference type="NCBI Taxonomy" id="857265"/>
    <lineage>
        <taxon>Bacteria</taxon>
        <taxon>Pseudomonadati</taxon>
        <taxon>Pseudomonadota</taxon>
        <taxon>Betaproteobacteria</taxon>
        <taxon>Neisseriales</taxon>
        <taxon>Chitinibacteraceae</taxon>
        <taxon>Amantichitinum</taxon>
    </lineage>
</organism>
<keyword evidence="1 11" id="KW-0963">Cytoplasm</keyword>
<evidence type="ECO:0000256" key="5">
    <source>
        <dbReference type="ARBA" id="ARBA00022723"/>
    </source>
</evidence>
<dbReference type="RefSeq" id="WP_053936155.1">
    <property type="nucleotide sequence ID" value="NZ_LAQT01000001.1"/>
</dbReference>
<evidence type="ECO:0000256" key="4">
    <source>
        <dbReference type="ARBA" id="ARBA00022679"/>
    </source>
</evidence>
<keyword evidence="7 11" id="KW-0418">Kinase</keyword>
<dbReference type="InterPro" id="IPR002575">
    <property type="entry name" value="Aminoglycoside_PTrfase"/>
</dbReference>
<feature type="site" description="ATP" evidence="11">
    <location>
        <position position="41"/>
    </location>
</feature>
<keyword evidence="14" id="KW-1185">Reference proteome</keyword>
<accession>A0A0N0GRJ0</accession>
<dbReference type="Proteomes" id="UP000037939">
    <property type="component" value="Unassembled WGS sequence"/>
</dbReference>
<evidence type="ECO:0000256" key="9">
    <source>
        <dbReference type="ARBA" id="ARBA00022842"/>
    </source>
</evidence>
<feature type="binding site" evidence="11">
    <location>
        <position position="225"/>
    </location>
    <ligand>
        <name>Mg(2+)</name>
        <dbReference type="ChEBI" id="CHEBI:18420"/>
    </ligand>
</feature>
<evidence type="ECO:0000256" key="8">
    <source>
        <dbReference type="ARBA" id="ARBA00022840"/>
    </source>
</evidence>